<reference evidence="2 3" key="1">
    <citation type="journal article" date="2013" name="Curr. Biol.">
        <title>The Genome of the Foraminiferan Reticulomyxa filosa.</title>
        <authorList>
            <person name="Glockner G."/>
            <person name="Hulsmann N."/>
            <person name="Schleicher M."/>
            <person name="Noegel A.A."/>
            <person name="Eichinger L."/>
            <person name="Gallinger C."/>
            <person name="Pawlowski J."/>
            <person name="Sierra R."/>
            <person name="Euteneuer U."/>
            <person name="Pillet L."/>
            <person name="Moustafa A."/>
            <person name="Platzer M."/>
            <person name="Groth M."/>
            <person name="Szafranski K."/>
            <person name="Schliwa M."/>
        </authorList>
    </citation>
    <scope>NUCLEOTIDE SEQUENCE [LARGE SCALE GENOMIC DNA]</scope>
</reference>
<keyword evidence="1" id="KW-0472">Membrane</keyword>
<name>X6M9R6_RETFI</name>
<feature type="transmembrane region" description="Helical" evidence="1">
    <location>
        <begin position="54"/>
        <end position="87"/>
    </location>
</feature>
<evidence type="ECO:0000313" key="3">
    <source>
        <dbReference type="Proteomes" id="UP000023152"/>
    </source>
</evidence>
<accession>X6M9R6</accession>
<feature type="transmembrane region" description="Helical" evidence="1">
    <location>
        <begin position="108"/>
        <end position="125"/>
    </location>
</feature>
<keyword evidence="3" id="KW-1185">Reference proteome</keyword>
<organism evidence="2 3">
    <name type="scientific">Reticulomyxa filosa</name>
    <dbReference type="NCBI Taxonomy" id="46433"/>
    <lineage>
        <taxon>Eukaryota</taxon>
        <taxon>Sar</taxon>
        <taxon>Rhizaria</taxon>
        <taxon>Retaria</taxon>
        <taxon>Foraminifera</taxon>
        <taxon>Monothalamids</taxon>
        <taxon>Reticulomyxidae</taxon>
        <taxon>Reticulomyxa</taxon>
    </lineage>
</organism>
<sequence>KNGELSDFFRNICITSRLIMGLTTSVMIDKKTQARHRITSSSSFLASKNKEVNFFVILFKLTCCFLDLEFFCPTVVIFLILIFEDIGGAVASSKKEKRMYHFVLQKKLKYFILFFGYVISTVFYYKKKYSCVDNGLRNKNKDTCKILITMDAF</sequence>
<gene>
    <name evidence="2" type="ORF">RFI_26738</name>
</gene>
<dbReference type="Proteomes" id="UP000023152">
    <property type="component" value="Unassembled WGS sequence"/>
</dbReference>
<evidence type="ECO:0000256" key="1">
    <source>
        <dbReference type="SAM" id="Phobius"/>
    </source>
</evidence>
<keyword evidence="1" id="KW-0812">Transmembrane</keyword>
<evidence type="ECO:0000313" key="2">
    <source>
        <dbReference type="EMBL" id="ETO10639.1"/>
    </source>
</evidence>
<dbReference type="EMBL" id="ASPP01023311">
    <property type="protein sequence ID" value="ETO10639.1"/>
    <property type="molecule type" value="Genomic_DNA"/>
</dbReference>
<proteinExistence type="predicted"/>
<feature type="non-terminal residue" evidence="2">
    <location>
        <position position="1"/>
    </location>
</feature>
<protein>
    <submittedName>
        <fullName evidence="2">Uncharacterized protein</fullName>
    </submittedName>
</protein>
<keyword evidence="1" id="KW-1133">Transmembrane helix</keyword>
<dbReference type="AlphaFoldDB" id="X6M9R6"/>
<comment type="caution">
    <text evidence="2">The sequence shown here is derived from an EMBL/GenBank/DDBJ whole genome shotgun (WGS) entry which is preliminary data.</text>
</comment>